<dbReference type="InterPro" id="IPR036388">
    <property type="entry name" value="WH-like_DNA-bd_sf"/>
</dbReference>
<evidence type="ECO:0000259" key="4">
    <source>
        <dbReference type="PROSITE" id="PS50995"/>
    </source>
</evidence>
<gene>
    <name evidence="5" type="primary">slyA_13</name>
    <name evidence="5" type="ORF">SDC9_42176</name>
</gene>
<dbReference type="PROSITE" id="PS50995">
    <property type="entry name" value="HTH_MARR_2"/>
    <property type="match status" value="1"/>
</dbReference>
<keyword evidence="2" id="KW-0238">DNA-binding</keyword>
<dbReference type="InterPro" id="IPR039422">
    <property type="entry name" value="MarR/SlyA-like"/>
</dbReference>
<dbReference type="PANTHER" id="PTHR33164:SF64">
    <property type="entry name" value="TRANSCRIPTIONAL REGULATOR SLYA"/>
    <property type="match status" value="1"/>
</dbReference>
<dbReference type="AlphaFoldDB" id="A0A644VX58"/>
<dbReference type="InterPro" id="IPR000835">
    <property type="entry name" value="HTH_MarR-typ"/>
</dbReference>
<protein>
    <submittedName>
        <fullName evidence="5">Transcriptional regulator SlyA</fullName>
    </submittedName>
</protein>
<sequence length="167" mass="18316">MQTAKKCQLQAGNAHNGGITMSASTRDLVGIIINRTSRTWRTKLDERLSHLGLTQARWLVLMHLSRMNGKALQKDLAVSVGVEGPTLVRVLDGLERMGLVERVGVEGDRRARRICLTPKADSVITDILNIGNQLRTEALTGIADADLEVFYRVMEVILANLLSASAK</sequence>
<dbReference type="GO" id="GO:0006950">
    <property type="term" value="P:response to stress"/>
    <property type="evidence" value="ECO:0007669"/>
    <property type="project" value="TreeGrafter"/>
</dbReference>
<dbReference type="InterPro" id="IPR036390">
    <property type="entry name" value="WH_DNA-bd_sf"/>
</dbReference>
<proteinExistence type="predicted"/>
<evidence type="ECO:0000256" key="3">
    <source>
        <dbReference type="ARBA" id="ARBA00023163"/>
    </source>
</evidence>
<keyword evidence="1" id="KW-0805">Transcription regulation</keyword>
<dbReference type="PROSITE" id="PS01117">
    <property type="entry name" value="HTH_MARR_1"/>
    <property type="match status" value="1"/>
</dbReference>
<dbReference type="EMBL" id="VSSQ01000490">
    <property type="protein sequence ID" value="MPL96001.1"/>
    <property type="molecule type" value="Genomic_DNA"/>
</dbReference>
<organism evidence="5">
    <name type="scientific">bioreactor metagenome</name>
    <dbReference type="NCBI Taxonomy" id="1076179"/>
    <lineage>
        <taxon>unclassified sequences</taxon>
        <taxon>metagenomes</taxon>
        <taxon>ecological metagenomes</taxon>
    </lineage>
</organism>
<evidence type="ECO:0000256" key="2">
    <source>
        <dbReference type="ARBA" id="ARBA00023125"/>
    </source>
</evidence>
<dbReference type="GO" id="GO:0003700">
    <property type="term" value="F:DNA-binding transcription factor activity"/>
    <property type="evidence" value="ECO:0007669"/>
    <property type="project" value="InterPro"/>
</dbReference>
<accession>A0A644VX58</accession>
<dbReference type="Pfam" id="PF12802">
    <property type="entry name" value="MarR_2"/>
    <property type="match status" value="1"/>
</dbReference>
<dbReference type="PANTHER" id="PTHR33164">
    <property type="entry name" value="TRANSCRIPTIONAL REGULATOR, MARR FAMILY"/>
    <property type="match status" value="1"/>
</dbReference>
<dbReference type="Gene3D" id="1.10.10.10">
    <property type="entry name" value="Winged helix-like DNA-binding domain superfamily/Winged helix DNA-binding domain"/>
    <property type="match status" value="1"/>
</dbReference>
<evidence type="ECO:0000256" key="1">
    <source>
        <dbReference type="ARBA" id="ARBA00023015"/>
    </source>
</evidence>
<dbReference type="PRINTS" id="PR00598">
    <property type="entry name" value="HTHMARR"/>
</dbReference>
<evidence type="ECO:0000313" key="5">
    <source>
        <dbReference type="EMBL" id="MPL96001.1"/>
    </source>
</evidence>
<feature type="domain" description="HTH marR-type" evidence="4">
    <location>
        <begin position="26"/>
        <end position="159"/>
    </location>
</feature>
<dbReference type="GO" id="GO:0003677">
    <property type="term" value="F:DNA binding"/>
    <property type="evidence" value="ECO:0007669"/>
    <property type="project" value="UniProtKB-KW"/>
</dbReference>
<comment type="caution">
    <text evidence="5">The sequence shown here is derived from an EMBL/GenBank/DDBJ whole genome shotgun (WGS) entry which is preliminary data.</text>
</comment>
<name>A0A644VX58_9ZZZZ</name>
<reference evidence="5" key="1">
    <citation type="submission" date="2019-08" db="EMBL/GenBank/DDBJ databases">
        <authorList>
            <person name="Kucharzyk K."/>
            <person name="Murdoch R.W."/>
            <person name="Higgins S."/>
            <person name="Loffler F."/>
        </authorList>
    </citation>
    <scope>NUCLEOTIDE SEQUENCE</scope>
</reference>
<dbReference type="SMART" id="SM00347">
    <property type="entry name" value="HTH_MARR"/>
    <property type="match status" value="1"/>
</dbReference>
<dbReference type="InterPro" id="IPR023187">
    <property type="entry name" value="Tscrpt_reg_MarR-type_CS"/>
</dbReference>
<dbReference type="SUPFAM" id="SSF46785">
    <property type="entry name" value="Winged helix' DNA-binding domain"/>
    <property type="match status" value="1"/>
</dbReference>
<keyword evidence="3" id="KW-0804">Transcription</keyword>